<accession>A0ABT4QBX7</accession>
<dbReference type="Proteomes" id="UP001527882">
    <property type="component" value="Unassembled WGS sequence"/>
</dbReference>
<gene>
    <name evidence="2" type="ORF">O9H85_18175</name>
</gene>
<reference evidence="2 3" key="1">
    <citation type="submission" date="2022-12" db="EMBL/GenBank/DDBJ databases">
        <title>Draft genome sequence of Paenibacillus sp. dW9.</title>
        <authorList>
            <person name="Choi E.-W."/>
            <person name="Kim D.-U."/>
        </authorList>
    </citation>
    <scope>NUCLEOTIDE SEQUENCE [LARGE SCALE GENOMIC DNA]</scope>
    <source>
        <strain evidence="3">dW9</strain>
    </source>
</reference>
<dbReference type="RefSeq" id="WP_269882836.1">
    <property type="nucleotide sequence ID" value="NZ_JAQAGZ010000011.1"/>
</dbReference>
<protein>
    <submittedName>
        <fullName evidence="2">Uncharacterized protein</fullName>
    </submittedName>
</protein>
<proteinExistence type="predicted"/>
<sequence length="70" mass="7656">MNLQLIETLSNIAAFMTAVAMITLIVLHVLPTRYNPILDAVSDMASVPTVAGFGCKSLRVAWLVYSSRYP</sequence>
<evidence type="ECO:0000313" key="3">
    <source>
        <dbReference type="Proteomes" id="UP001527882"/>
    </source>
</evidence>
<evidence type="ECO:0000313" key="2">
    <source>
        <dbReference type="EMBL" id="MCZ8514318.1"/>
    </source>
</evidence>
<name>A0ABT4QBX7_9BACL</name>
<organism evidence="2 3">
    <name type="scientific">Paenibacillus gyeongsangnamensis</name>
    <dbReference type="NCBI Taxonomy" id="3388067"/>
    <lineage>
        <taxon>Bacteria</taxon>
        <taxon>Bacillati</taxon>
        <taxon>Bacillota</taxon>
        <taxon>Bacilli</taxon>
        <taxon>Bacillales</taxon>
        <taxon>Paenibacillaceae</taxon>
        <taxon>Paenibacillus</taxon>
    </lineage>
</organism>
<keyword evidence="1" id="KW-0472">Membrane</keyword>
<dbReference type="EMBL" id="JAQAGZ010000011">
    <property type="protein sequence ID" value="MCZ8514318.1"/>
    <property type="molecule type" value="Genomic_DNA"/>
</dbReference>
<keyword evidence="3" id="KW-1185">Reference proteome</keyword>
<keyword evidence="1" id="KW-0812">Transmembrane</keyword>
<comment type="caution">
    <text evidence="2">The sequence shown here is derived from an EMBL/GenBank/DDBJ whole genome shotgun (WGS) entry which is preliminary data.</text>
</comment>
<keyword evidence="1" id="KW-1133">Transmembrane helix</keyword>
<evidence type="ECO:0000256" key="1">
    <source>
        <dbReference type="SAM" id="Phobius"/>
    </source>
</evidence>
<feature type="transmembrane region" description="Helical" evidence="1">
    <location>
        <begin position="12"/>
        <end position="30"/>
    </location>
</feature>